<protein>
    <submittedName>
        <fullName evidence="1">Uncharacterized protein</fullName>
    </submittedName>
</protein>
<dbReference type="AlphaFoldDB" id="A0A225DG60"/>
<dbReference type="RefSeq" id="WP_143393435.1">
    <property type="nucleotide sequence ID" value="NZ_NIDE01000008.1"/>
</dbReference>
<proteinExistence type="predicted"/>
<reference evidence="2" key="1">
    <citation type="submission" date="2017-06" db="EMBL/GenBank/DDBJ databases">
        <title>Genome analysis of Fimbriiglobus ruber SP5, the first member of the order Planctomycetales with confirmed chitinolytic capability.</title>
        <authorList>
            <person name="Ravin N.V."/>
            <person name="Rakitin A.L."/>
            <person name="Ivanova A.A."/>
            <person name="Beletsky A.V."/>
            <person name="Kulichevskaya I.S."/>
            <person name="Mardanov A.V."/>
            <person name="Dedysh S.N."/>
        </authorList>
    </citation>
    <scope>NUCLEOTIDE SEQUENCE [LARGE SCALE GENOMIC DNA]</scope>
    <source>
        <strain evidence="2">SP5</strain>
    </source>
</reference>
<accession>A0A225DG60</accession>
<comment type="caution">
    <text evidence="1">The sequence shown here is derived from an EMBL/GenBank/DDBJ whole genome shotgun (WGS) entry which is preliminary data.</text>
</comment>
<evidence type="ECO:0000313" key="2">
    <source>
        <dbReference type="Proteomes" id="UP000214646"/>
    </source>
</evidence>
<keyword evidence="2" id="KW-1185">Reference proteome</keyword>
<evidence type="ECO:0000313" key="1">
    <source>
        <dbReference type="EMBL" id="OWK40530.1"/>
    </source>
</evidence>
<dbReference type="EMBL" id="NIDE01000008">
    <property type="protein sequence ID" value="OWK40530.1"/>
    <property type="molecule type" value="Genomic_DNA"/>
</dbReference>
<gene>
    <name evidence="1" type="ORF">FRUB_05449</name>
</gene>
<organism evidence="1 2">
    <name type="scientific">Fimbriiglobus ruber</name>
    <dbReference type="NCBI Taxonomy" id="1908690"/>
    <lineage>
        <taxon>Bacteria</taxon>
        <taxon>Pseudomonadati</taxon>
        <taxon>Planctomycetota</taxon>
        <taxon>Planctomycetia</taxon>
        <taxon>Gemmatales</taxon>
        <taxon>Gemmataceae</taxon>
        <taxon>Fimbriiglobus</taxon>
    </lineage>
</organism>
<dbReference type="Proteomes" id="UP000214646">
    <property type="component" value="Unassembled WGS sequence"/>
</dbReference>
<name>A0A225DG60_9BACT</name>
<sequence length="258" mass="28797">MPLLAQGEDGKLRAAATQDLSNPGTAAARIELGERWWDLAAELDAGEKVEAQLRAYHWYQQGVVELNGLELVRVEKRLAELAKISEQKLVRAGMGWAVIVIFRSAEPTIWNTTTNRGANMFAIPLLRVPNSIRYLRLTEVAKRRSVIIEMTKDRLHKLTAQDGFGWNGTNENVYRAHHLGVFDLATAHSPKGSIAIRTIHPTGNDFRGWGFGHKTHTNDGQSYSWMDQIPDKAVFEVAVKAAPLAPAELSLLLKRKKD</sequence>